<dbReference type="KEGG" id="cdeu:CNBG_4370"/>
<evidence type="ECO:0000313" key="4">
    <source>
        <dbReference type="EMBL" id="KGB78532.1"/>
    </source>
</evidence>
<feature type="region of interest" description="Disordered" evidence="1">
    <location>
        <begin position="93"/>
        <end position="127"/>
    </location>
</feature>
<feature type="domain" description="DUF1996" evidence="3">
    <location>
        <begin position="227"/>
        <end position="455"/>
    </location>
</feature>
<dbReference type="InterPro" id="IPR018535">
    <property type="entry name" value="DUF1996"/>
</dbReference>
<name>A0A095CE63_CRYD2</name>
<feature type="compositionally biased region" description="Low complexity" evidence="1">
    <location>
        <begin position="163"/>
        <end position="176"/>
    </location>
</feature>
<accession>A0A095CE63</accession>
<evidence type="ECO:0000256" key="1">
    <source>
        <dbReference type="SAM" id="MobiDB-lite"/>
    </source>
</evidence>
<dbReference type="Proteomes" id="UP000029445">
    <property type="component" value="Chromosome 10"/>
</dbReference>
<dbReference type="Pfam" id="PF09362">
    <property type="entry name" value="DUF1996"/>
    <property type="match status" value="1"/>
</dbReference>
<feature type="transmembrane region" description="Helical" evidence="2">
    <location>
        <begin position="135"/>
        <end position="159"/>
    </location>
</feature>
<keyword evidence="5" id="KW-1185">Reference proteome</keyword>
<evidence type="ECO:0000313" key="5">
    <source>
        <dbReference type="Proteomes" id="UP000029445"/>
    </source>
</evidence>
<reference evidence="4 5" key="2">
    <citation type="journal article" date="2018" name="Proc. Natl. Acad. Sci.">
        <title>RNAi is a critical determinant of centromere evolution in closely related fungi.</title>
        <authorList>
            <person name="Yadav V."/>
            <person name="Sun S."/>
            <person name="Billmyre R.B."/>
            <person name="Thimmappa B.C."/>
            <person name="Shea T."/>
            <person name="Lintner R."/>
            <person name="Bakkeren G."/>
            <person name="Cuomo C.A."/>
            <person name="Heitman J."/>
            <person name="Sanyal K."/>
        </authorList>
    </citation>
    <scope>NUCLEOTIDE SEQUENCE [LARGE SCALE GENOMIC DNA]</scope>
    <source>
        <strain evidence="4 5">R265</strain>
    </source>
</reference>
<dbReference type="EMBL" id="CP025768">
    <property type="protein sequence ID" value="KGB78532.1"/>
    <property type="molecule type" value="Genomic_DNA"/>
</dbReference>
<dbReference type="GeneID" id="88180589"/>
<organism evidence="4 5">
    <name type="scientific">Cryptococcus deuterogattii (strain R265)</name>
    <name type="common">Cryptococcus gattii VGII (strain R265)</name>
    <dbReference type="NCBI Taxonomy" id="294750"/>
    <lineage>
        <taxon>Eukaryota</taxon>
        <taxon>Fungi</taxon>
        <taxon>Dikarya</taxon>
        <taxon>Basidiomycota</taxon>
        <taxon>Agaricomycotina</taxon>
        <taxon>Tremellomycetes</taxon>
        <taxon>Tremellales</taxon>
        <taxon>Cryptococcaceae</taxon>
        <taxon>Cryptococcus</taxon>
        <taxon>Cryptococcus gattii species complex</taxon>
    </lineage>
</organism>
<dbReference type="VEuPathDB" id="FungiDB:CNBG_4370"/>
<dbReference type="OMA" id="PTHISKW"/>
<evidence type="ECO:0000259" key="3">
    <source>
        <dbReference type="Pfam" id="PF09362"/>
    </source>
</evidence>
<gene>
    <name evidence="4" type="ORF">CNBG_4370</name>
</gene>
<dbReference type="STRING" id="294750.A0A095CE63"/>
<protein>
    <recommendedName>
        <fullName evidence="3">DUF1996 domain-containing protein</fullName>
    </recommendedName>
</protein>
<feature type="compositionally biased region" description="Polar residues" evidence="1">
    <location>
        <begin position="15"/>
        <end position="31"/>
    </location>
</feature>
<reference evidence="4 5" key="1">
    <citation type="journal article" date="2011" name="MBio">
        <title>Genome variation in Cryptococcus gattii, an emerging pathogen of immunocompetent hosts.</title>
        <authorList>
            <person name="D'Souza C.A."/>
            <person name="Kronstad J.W."/>
            <person name="Taylor G."/>
            <person name="Warren R."/>
            <person name="Yuen M."/>
            <person name="Hu G."/>
            <person name="Jung W.H."/>
            <person name="Sham A."/>
            <person name="Kidd S.E."/>
            <person name="Tangen K."/>
            <person name="Lee N."/>
            <person name="Zeilmaker T."/>
            <person name="Sawkins J."/>
            <person name="McVicker G."/>
            <person name="Shah S."/>
            <person name="Gnerre S."/>
            <person name="Griggs A."/>
            <person name="Zeng Q."/>
            <person name="Bartlett K."/>
            <person name="Li W."/>
            <person name="Wang X."/>
            <person name="Heitman J."/>
            <person name="Stajich J.E."/>
            <person name="Fraser J.A."/>
            <person name="Meyer W."/>
            <person name="Carter D."/>
            <person name="Schein J."/>
            <person name="Krzywinski M."/>
            <person name="Kwon-Chung K.J."/>
            <person name="Varma A."/>
            <person name="Wang J."/>
            <person name="Brunham R."/>
            <person name="Fyfe M."/>
            <person name="Ouellette B.F."/>
            <person name="Siddiqui A."/>
            <person name="Marra M."/>
            <person name="Jones S."/>
            <person name="Holt R."/>
            <person name="Birren B.W."/>
            <person name="Galagan J.E."/>
            <person name="Cuomo C.A."/>
        </authorList>
    </citation>
    <scope>NUCLEOTIDE SEQUENCE [LARGE SCALE GENOMIC DNA]</scope>
    <source>
        <strain evidence="4 5">R265</strain>
    </source>
</reference>
<keyword evidence="2" id="KW-1133">Transmembrane helix</keyword>
<dbReference type="AlphaFoldDB" id="A0A095CE63"/>
<dbReference type="PANTHER" id="PTHR43662">
    <property type="match status" value="1"/>
</dbReference>
<feature type="region of interest" description="Disordered" evidence="1">
    <location>
        <begin position="163"/>
        <end position="184"/>
    </location>
</feature>
<proteinExistence type="predicted"/>
<dbReference type="RefSeq" id="XP_062884269.1">
    <property type="nucleotide sequence ID" value="XM_063028314.1"/>
</dbReference>
<sequence>MSSQSSSRFPEASARISSQHADLTNNLQSSFAPPPLPPRPPPGAHRKPVPVLRDANLHGQPVQRHSLSPLPLPHSPAVAGVAAPPAIYTTISNTDAHSHLPPPPLPSRLINEKNASQSPREKRKGCYPSTRRGRLWFWGLIALIIIAIVIIVAVCASVIPKNDSSSDTTSSNSTSSPGTSYHGGHPLSIAEGGVDIGQPGDIARFGNSSTDHFVMTTNRSIVVTRLDPIVNPGGVGSHLHRVHGSSYFSQNLTSATEMQKLANCTTTIVQEDLSAYWVAGLYYRYPNGSLASVRLDRTSLYYFQKAPTGVTIYPFPDNYNIVAGDPYRRAVNYSDPTYTSKWFQCYRGGGKDLRSYGFPKSACSGGLVQAIQFPSCWDGVYAEDGDYSSHVAYPTDNTNGYYCPKEFPKKFITIQFETVFAVYDFPYNGDNQITWVLGNGDTSGYGIHADFMNGWKPETLEAVLNDCRYMNATKEDPIVDDPPNCPALNKSINMDITYSCRLQTQIVNEEVGEHSLLQYLPGCNALWSGNTSKPACPPGHIEGGNLDLVSPSAWYREEPYIS</sequence>
<evidence type="ECO:0000256" key="2">
    <source>
        <dbReference type="SAM" id="Phobius"/>
    </source>
</evidence>
<dbReference type="HOGENOM" id="CLU_484852_0_0_1"/>
<feature type="compositionally biased region" description="Pro residues" evidence="1">
    <location>
        <begin position="32"/>
        <end position="43"/>
    </location>
</feature>
<feature type="region of interest" description="Disordered" evidence="1">
    <location>
        <begin position="1"/>
        <end position="49"/>
    </location>
</feature>
<dbReference type="OrthoDB" id="74764at2759"/>
<keyword evidence="2" id="KW-0472">Membrane</keyword>
<dbReference type="PANTHER" id="PTHR43662:SF3">
    <property type="entry name" value="DOMAIN PROTEIN, PUTATIVE (AFU_ORTHOLOGUE AFUA_6G11970)-RELATED"/>
    <property type="match status" value="1"/>
</dbReference>
<keyword evidence="2" id="KW-0812">Transmembrane</keyword>